<evidence type="ECO:0000313" key="4">
    <source>
        <dbReference type="Proteomes" id="UP000659061"/>
    </source>
</evidence>
<keyword evidence="3" id="KW-1185">Reference proteome</keyword>
<reference evidence="2 3" key="1">
    <citation type="submission" date="2020-07" db="EMBL/GenBank/DDBJ databases">
        <title>Sequencing the genomes of 1000 actinobacteria strains.</title>
        <authorList>
            <person name="Klenk H.-P."/>
        </authorList>
    </citation>
    <scope>NUCLEOTIDE SEQUENCE [LARGE SCALE GENOMIC DNA]</scope>
    <source>
        <strain evidence="2 3">DSM 19087</strain>
    </source>
</reference>
<protein>
    <submittedName>
        <fullName evidence="1">Uncharacterized protein</fullName>
    </submittedName>
</protein>
<gene>
    <name evidence="2" type="ORF">BJ975_002776</name>
    <name evidence="1" type="ORF">IDH50_06855</name>
</gene>
<proteinExistence type="predicted"/>
<evidence type="ECO:0000313" key="1">
    <source>
        <dbReference type="EMBL" id="MBD1269942.1"/>
    </source>
</evidence>
<dbReference type="Proteomes" id="UP000659061">
    <property type="component" value="Unassembled WGS sequence"/>
</dbReference>
<sequence length="70" mass="7835">MPKLPQPIIEVAWRHTGEKGKIHYRAKRADGSNRHLIAREGEALYVLLDTPLEAIGYTGPKSAMEASKEH</sequence>
<dbReference type="EMBL" id="JACWMT010000001">
    <property type="protein sequence ID" value="MBD1269942.1"/>
    <property type="molecule type" value="Genomic_DNA"/>
</dbReference>
<dbReference type="Proteomes" id="UP000587211">
    <property type="component" value="Unassembled WGS sequence"/>
</dbReference>
<accession>A0A8I0FTD4</accession>
<reference evidence="1" key="2">
    <citation type="submission" date="2020-09" db="EMBL/GenBank/DDBJ databases">
        <title>Novel species in genus Aeromicrobium.</title>
        <authorList>
            <person name="Zhang G."/>
        </authorList>
    </citation>
    <scope>NUCLEOTIDE SEQUENCE</scope>
    <source>
        <strain evidence="1">SSW1-57</strain>
    </source>
</reference>
<comment type="caution">
    <text evidence="1">The sequence shown here is derived from an EMBL/GenBank/DDBJ whole genome shotgun (WGS) entry which is preliminary data.</text>
</comment>
<evidence type="ECO:0000313" key="2">
    <source>
        <dbReference type="EMBL" id="NYI39401.1"/>
    </source>
</evidence>
<evidence type="ECO:0000313" key="3">
    <source>
        <dbReference type="Proteomes" id="UP000587211"/>
    </source>
</evidence>
<dbReference type="RefSeq" id="WP_179427008.1">
    <property type="nucleotide sequence ID" value="NZ_BAAAMP010000002.1"/>
</dbReference>
<organism evidence="1 4">
    <name type="scientific">Aeromicrobium tamlense</name>
    <dbReference type="NCBI Taxonomy" id="375541"/>
    <lineage>
        <taxon>Bacteria</taxon>
        <taxon>Bacillati</taxon>
        <taxon>Actinomycetota</taxon>
        <taxon>Actinomycetes</taxon>
        <taxon>Propionibacteriales</taxon>
        <taxon>Nocardioidaceae</taxon>
        <taxon>Aeromicrobium</taxon>
    </lineage>
</organism>
<dbReference type="EMBL" id="JACBZN010000001">
    <property type="protein sequence ID" value="NYI39401.1"/>
    <property type="molecule type" value="Genomic_DNA"/>
</dbReference>
<name>A0A8I0FTD4_9ACTN</name>
<dbReference type="AlphaFoldDB" id="A0A8I0FTD4"/>